<dbReference type="GO" id="GO:0008270">
    <property type="term" value="F:zinc ion binding"/>
    <property type="evidence" value="ECO:0007669"/>
    <property type="project" value="InterPro"/>
</dbReference>
<name>A0A3M7LXH9_9PLEO</name>
<protein>
    <recommendedName>
        <fullName evidence="9">alcohol dehydrogenase (NADP(+))</fullName>
        <ecNumber evidence="9">1.1.1.2</ecNumber>
    </recommendedName>
</protein>
<reference evidence="14 15" key="1">
    <citation type="journal article" date="2014" name="PLoS ONE">
        <title>De novo Genome Assembly of the Fungal Plant Pathogen Pyrenophora semeniperda.</title>
        <authorList>
            <person name="Soliai M.M."/>
            <person name="Meyer S.E."/>
            <person name="Udall J.A."/>
            <person name="Elzinga D.E."/>
            <person name="Hermansen R.A."/>
            <person name="Bodily P.M."/>
            <person name="Hart A.A."/>
            <person name="Coleman C.E."/>
        </authorList>
    </citation>
    <scope>NUCLEOTIDE SEQUENCE [LARGE SCALE GENOMIC DNA]</scope>
    <source>
        <strain evidence="14 15">CCB06</strain>
        <tissue evidence="14">Mycelium</tissue>
    </source>
</reference>
<dbReference type="FunFam" id="3.40.50.720:FF:000158">
    <property type="entry name" value="Zinc-binding alcohol dehydrogenase"/>
    <property type="match status" value="1"/>
</dbReference>
<dbReference type="GO" id="GO:0008106">
    <property type="term" value="F:alcohol dehydrogenase (NADP+) activity"/>
    <property type="evidence" value="ECO:0007669"/>
    <property type="project" value="UniProtKB-EC"/>
</dbReference>
<dbReference type="Proteomes" id="UP000265663">
    <property type="component" value="Unassembled WGS sequence"/>
</dbReference>
<dbReference type="InterPro" id="IPR013149">
    <property type="entry name" value="ADH-like_C"/>
</dbReference>
<dbReference type="GO" id="GO:0006066">
    <property type="term" value="P:alcohol metabolic process"/>
    <property type="evidence" value="ECO:0007669"/>
    <property type="project" value="UniProtKB-ARBA"/>
</dbReference>
<evidence type="ECO:0000259" key="12">
    <source>
        <dbReference type="Pfam" id="PF00107"/>
    </source>
</evidence>
<dbReference type="PANTHER" id="PTHR42683">
    <property type="entry name" value="ALDEHYDE REDUCTASE"/>
    <property type="match status" value="1"/>
</dbReference>
<dbReference type="CDD" id="cd05283">
    <property type="entry name" value="CAD1"/>
    <property type="match status" value="1"/>
</dbReference>
<accession>A0A3M7LXH9</accession>
<keyword evidence="7" id="KW-0521">NADP</keyword>
<evidence type="ECO:0000256" key="1">
    <source>
        <dbReference type="ARBA" id="ARBA00001947"/>
    </source>
</evidence>
<comment type="subunit">
    <text evidence="3">Homodimer.</text>
</comment>
<evidence type="ECO:0000313" key="15">
    <source>
        <dbReference type="Proteomes" id="UP000265663"/>
    </source>
</evidence>
<evidence type="ECO:0000256" key="5">
    <source>
        <dbReference type="ARBA" id="ARBA00022723"/>
    </source>
</evidence>
<evidence type="ECO:0000259" key="13">
    <source>
        <dbReference type="Pfam" id="PF08240"/>
    </source>
</evidence>
<comment type="cofactor">
    <cofactor evidence="1 11">
        <name>Zn(2+)</name>
        <dbReference type="ChEBI" id="CHEBI:29105"/>
    </cofactor>
</comment>
<keyword evidence="5 11" id="KW-0479">Metal-binding</keyword>
<dbReference type="InterPro" id="IPR011032">
    <property type="entry name" value="GroES-like_sf"/>
</dbReference>
<dbReference type="InterPro" id="IPR013154">
    <property type="entry name" value="ADH-like_N"/>
</dbReference>
<keyword evidence="8" id="KW-0560">Oxidoreductase</keyword>
<dbReference type="Pfam" id="PF08240">
    <property type="entry name" value="ADH_N"/>
    <property type="match status" value="1"/>
</dbReference>
<evidence type="ECO:0000256" key="4">
    <source>
        <dbReference type="ARBA" id="ARBA00022553"/>
    </source>
</evidence>
<dbReference type="OrthoDB" id="1879366at2759"/>
<comment type="catalytic activity">
    <reaction evidence="10">
        <text>a primary alcohol + NADP(+) = an aldehyde + NADPH + H(+)</text>
        <dbReference type="Rhea" id="RHEA:15937"/>
        <dbReference type="ChEBI" id="CHEBI:15378"/>
        <dbReference type="ChEBI" id="CHEBI:15734"/>
        <dbReference type="ChEBI" id="CHEBI:17478"/>
        <dbReference type="ChEBI" id="CHEBI:57783"/>
        <dbReference type="ChEBI" id="CHEBI:58349"/>
        <dbReference type="EC" id="1.1.1.2"/>
    </reaction>
    <physiologicalReaction direction="left-to-right" evidence="10">
        <dbReference type="Rhea" id="RHEA:15938"/>
    </physiologicalReaction>
    <physiologicalReaction direction="right-to-left" evidence="10">
        <dbReference type="Rhea" id="RHEA:15939"/>
    </physiologicalReaction>
</comment>
<dbReference type="Gene3D" id="3.40.50.720">
    <property type="entry name" value="NAD(P)-binding Rossmann-like Domain"/>
    <property type="match status" value="1"/>
</dbReference>
<dbReference type="Gene3D" id="3.90.180.10">
    <property type="entry name" value="Medium-chain alcohol dehydrogenases, catalytic domain"/>
    <property type="match status" value="1"/>
</dbReference>
<evidence type="ECO:0000256" key="2">
    <source>
        <dbReference type="ARBA" id="ARBA00008072"/>
    </source>
</evidence>
<keyword evidence="6 11" id="KW-0862">Zinc</keyword>
<dbReference type="SUPFAM" id="SSF51735">
    <property type="entry name" value="NAD(P)-binding Rossmann-fold domains"/>
    <property type="match status" value="1"/>
</dbReference>
<evidence type="ECO:0000256" key="3">
    <source>
        <dbReference type="ARBA" id="ARBA00011738"/>
    </source>
</evidence>
<dbReference type="SUPFAM" id="SSF50129">
    <property type="entry name" value="GroES-like"/>
    <property type="match status" value="1"/>
</dbReference>
<evidence type="ECO:0000256" key="7">
    <source>
        <dbReference type="ARBA" id="ARBA00022857"/>
    </source>
</evidence>
<feature type="domain" description="Alcohol dehydrogenase-like N-terminal" evidence="13">
    <location>
        <begin position="34"/>
        <end position="152"/>
    </location>
</feature>
<evidence type="ECO:0000313" key="14">
    <source>
        <dbReference type="EMBL" id="RMZ66924.1"/>
    </source>
</evidence>
<dbReference type="InterPro" id="IPR002328">
    <property type="entry name" value="ADH_Zn_CS"/>
</dbReference>
<keyword evidence="15" id="KW-1185">Reference proteome</keyword>
<dbReference type="InterPro" id="IPR036291">
    <property type="entry name" value="NAD(P)-bd_dom_sf"/>
</dbReference>
<evidence type="ECO:0000256" key="8">
    <source>
        <dbReference type="ARBA" id="ARBA00023002"/>
    </source>
</evidence>
<organism evidence="14 15">
    <name type="scientific">Pyrenophora seminiperda CCB06</name>
    <dbReference type="NCBI Taxonomy" id="1302712"/>
    <lineage>
        <taxon>Eukaryota</taxon>
        <taxon>Fungi</taxon>
        <taxon>Dikarya</taxon>
        <taxon>Ascomycota</taxon>
        <taxon>Pezizomycotina</taxon>
        <taxon>Dothideomycetes</taxon>
        <taxon>Pleosporomycetidae</taxon>
        <taxon>Pleosporales</taxon>
        <taxon>Pleosporineae</taxon>
        <taxon>Pleosporaceae</taxon>
        <taxon>Pyrenophora</taxon>
    </lineage>
</organism>
<dbReference type="EMBL" id="KE747809">
    <property type="protein sequence ID" value="RMZ66924.1"/>
    <property type="molecule type" value="Genomic_DNA"/>
</dbReference>
<dbReference type="AlphaFoldDB" id="A0A3M7LXH9"/>
<proteinExistence type="inferred from homology"/>
<evidence type="ECO:0000256" key="9">
    <source>
        <dbReference type="ARBA" id="ARBA00024074"/>
    </source>
</evidence>
<dbReference type="Pfam" id="PF00107">
    <property type="entry name" value="ADH_zinc_N"/>
    <property type="match status" value="1"/>
</dbReference>
<evidence type="ECO:0000256" key="11">
    <source>
        <dbReference type="RuleBase" id="RU361277"/>
    </source>
</evidence>
<dbReference type="EC" id="1.1.1.2" evidence="9"/>
<keyword evidence="4" id="KW-0597">Phosphoprotein</keyword>
<evidence type="ECO:0000256" key="10">
    <source>
        <dbReference type="ARBA" id="ARBA00050997"/>
    </source>
</evidence>
<comment type="similarity">
    <text evidence="2 11">Belongs to the zinc-containing alcohol dehydrogenase family.</text>
</comment>
<evidence type="ECO:0000256" key="6">
    <source>
        <dbReference type="ARBA" id="ARBA00022833"/>
    </source>
</evidence>
<dbReference type="InterPro" id="IPR047109">
    <property type="entry name" value="CAD-like"/>
</dbReference>
<sequence length="642" mass="71082">MPSPNEFHGWLGHDKTAAQGNMTWSSFQPKPFNDNDVDINVSHCGICGSDIHTLRSGWGATHYPICVGHEIVGTIVRIGDKVKHLALGERVGVGAQAFSCLNEDCGECSAGLEQHCPKMVGTYGSKYPDGSWSMGGYADYVRVPAHFAIKIPAGLRSEDAAPMMCGGITVYSPLKNNGAGPGKNVGIVGLGGLGHFGVLFAKALGCDKVVAISRRRNKADDAKAMGATDYIATSEDEKWARKHSRTLDLIISTVSSPDMPIESYLRLLRTGGVFMQVGAPEDKLPQIAAFSLIGKGCKIGGSQIGSPKEIETMLKFAAEKGVKPWIQKRNMKDANKAVVDMEDGHARYRYVLLDLDQSPVTSVMFLFTKKLPKTFMAGMYLTQEKARELMGMCKAIEKDLHQQRIEIDAFPSTKRDESRRALSHIQQRHSQITKQLGELNHQVSGSTEPWLKEIGDTKVTMERKVMVCNKESEPMRMGWKLSAEQYWPLITETYMIILELLKRLEEELKPALDDENIWTRTTARVIIRQASVKSCRSRKSIPNSESKRVLFEKKVKGRYYDTTEAPYIEDGHDAAHVSWKTNAEFTTNLTDDKKKTAGNYRRRDTTCTVNLGGSVGTQVGVVREGGHEDTLQDSAAYAFYMG</sequence>
<feature type="domain" description="Alcohol dehydrogenase-like C-terminal" evidence="12">
    <location>
        <begin position="192"/>
        <end position="318"/>
    </location>
</feature>
<dbReference type="PROSITE" id="PS00059">
    <property type="entry name" value="ADH_ZINC"/>
    <property type="match status" value="1"/>
</dbReference>
<gene>
    <name evidence="14" type="ORF">GMOD_00002304</name>
</gene>